<protein>
    <recommendedName>
        <fullName evidence="8">IclR family transcriptional regulator</fullName>
    </recommendedName>
</protein>
<dbReference type="InterPro" id="IPR005471">
    <property type="entry name" value="Tscrpt_reg_IclR_N"/>
</dbReference>
<dbReference type="OrthoDB" id="6687062at2"/>
<dbReference type="Pfam" id="PF09339">
    <property type="entry name" value="HTH_IclR"/>
    <property type="match status" value="1"/>
</dbReference>
<feature type="domain" description="IclR-ED" evidence="5">
    <location>
        <begin position="71"/>
        <end position="245"/>
    </location>
</feature>
<evidence type="ECO:0000313" key="6">
    <source>
        <dbReference type="EMBL" id="RKG34602.1"/>
    </source>
</evidence>
<proteinExistence type="predicted"/>
<dbReference type="GO" id="GO:0045892">
    <property type="term" value="P:negative regulation of DNA-templated transcription"/>
    <property type="evidence" value="ECO:0007669"/>
    <property type="project" value="TreeGrafter"/>
</dbReference>
<dbReference type="GO" id="GO:0003700">
    <property type="term" value="F:DNA-binding transcription factor activity"/>
    <property type="evidence" value="ECO:0007669"/>
    <property type="project" value="TreeGrafter"/>
</dbReference>
<name>A0A3A8EI31_9GAMM</name>
<dbReference type="Gene3D" id="3.30.450.40">
    <property type="match status" value="1"/>
</dbReference>
<organism evidence="6 7">
    <name type="scientific">Acinetobacter tianfuensis</name>
    <dbReference type="NCBI Taxonomy" id="2419603"/>
    <lineage>
        <taxon>Bacteria</taxon>
        <taxon>Pseudomonadati</taxon>
        <taxon>Pseudomonadota</taxon>
        <taxon>Gammaproteobacteria</taxon>
        <taxon>Moraxellales</taxon>
        <taxon>Moraxellaceae</taxon>
        <taxon>Acinetobacter</taxon>
    </lineage>
</organism>
<gene>
    <name evidence="6" type="ORF">D7V32_00580</name>
</gene>
<dbReference type="EMBL" id="RAXV01000001">
    <property type="protein sequence ID" value="RKG34602.1"/>
    <property type="molecule type" value="Genomic_DNA"/>
</dbReference>
<dbReference type="SMART" id="SM00346">
    <property type="entry name" value="HTH_ICLR"/>
    <property type="match status" value="1"/>
</dbReference>
<dbReference type="SUPFAM" id="SSF55781">
    <property type="entry name" value="GAF domain-like"/>
    <property type="match status" value="1"/>
</dbReference>
<dbReference type="PANTHER" id="PTHR30136">
    <property type="entry name" value="HELIX-TURN-HELIX TRANSCRIPTIONAL REGULATOR, ICLR FAMILY"/>
    <property type="match status" value="1"/>
</dbReference>
<dbReference type="AlphaFoldDB" id="A0A3A8EI31"/>
<dbReference type="InterPro" id="IPR029016">
    <property type="entry name" value="GAF-like_dom_sf"/>
</dbReference>
<accession>A0A3A8EI31</accession>
<keyword evidence="7" id="KW-1185">Reference proteome</keyword>
<dbReference type="InterPro" id="IPR036388">
    <property type="entry name" value="WH-like_DNA-bd_sf"/>
</dbReference>
<dbReference type="RefSeq" id="WP_120400985.1">
    <property type="nucleotide sequence ID" value="NZ_RAXV01000001.1"/>
</dbReference>
<feature type="domain" description="HTH iclR-type" evidence="4">
    <location>
        <begin position="8"/>
        <end position="70"/>
    </location>
</feature>
<dbReference type="Proteomes" id="UP000282388">
    <property type="component" value="Unassembled WGS sequence"/>
</dbReference>
<evidence type="ECO:0000256" key="2">
    <source>
        <dbReference type="ARBA" id="ARBA00023125"/>
    </source>
</evidence>
<dbReference type="Pfam" id="PF01614">
    <property type="entry name" value="IclR_C"/>
    <property type="match status" value="1"/>
</dbReference>
<evidence type="ECO:0000259" key="4">
    <source>
        <dbReference type="PROSITE" id="PS51077"/>
    </source>
</evidence>
<dbReference type="SUPFAM" id="SSF46785">
    <property type="entry name" value="Winged helix' DNA-binding domain"/>
    <property type="match status" value="1"/>
</dbReference>
<evidence type="ECO:0000313" key="7">
    <source>
        <dbReference type="Proteomes" id="UP000282388"/>
    </source>
</evidence>
<dbReference type="InterPro" id="IPR036390">
    <property type="entry name" value="WH_DNA-bd_sf"/>
</dbReference>
<keyword evidence="2" id="KW-0238">DNA-binding</keyword>
<comment type="caution">
    <text evidence="6">The sequence shown here is derived from an EMBL/GenBank/DDBJ whole genome shotgun (WGS) entry which is preliminary data.</text>
</comment>
<sequence length="245" mass="26945">MAGQQRGIQTVELAGEILKLVCASKKSFSLSEIAAMLNLASGSAYKYLVSLQRTGLLKRNESTLEFEAGSLSLRLGLSKINRDGIVVQSRQALAQIAEKYEVNVFSSLWSNINGPTVVFYREFSSFFNLGFRLGENLALSTATGRLFAAYHAENLAQAILLKPYADAQQFSDARFLHDLNRIRQQGYSVLIDTPDICSYAVPVFNHDNQMVLAMTVFAETQSVDADKISMILEDLTAIAGVLKGM</sequence>
<reference evidence="6 7" key="1">
    <citation type="submission" date="2018-09" db="EMBL/GenBank/DDBJ databases">
        <title>The draft genome of Acinetobacter spp. strains.</title>
        <authorList>
            <person name="Qin J."/>
            <person name="Feng Y."/>
            <person name="Zong Z."/>
        </authorList>
    </citation>
    <scope>NUCLEOTIDE SEQUENCE [LARGE SCALE GENOMIC DNA]</scope>
    <source>
        <strain evidence="6 7">WCHAc060012</strain>
    </source>
</reference>
<evidence type="ECO:0000256" key="1">
    <source>
        <dbReference type="ARBA" id="ARBA00023015"/>
    </source>
</evidence>
<dbReference type="InterPro" id="IPR050707">
    <property type="entry name" value="HTH_MetabolicPath_Reg"/>
</dbReference>
<dbReference type="InterPro" id="IPR014757">
    <property type="entry name" value="Tscrpt_reg_IclR_C"/>
</dbReference>
<dbReference type="GO" id="GO:0003677">
    <property type="term" value="F:DNA binding"/>
    <property type="evidence" value="ECO:0007669"/>
    <property type="project" value="UniProtKB-KW"/>
</dbReference>
<dbReference type="Gene3D" id="1.10.10.10">
    <property type="entry name" value="Winged helix-like DNA-binding domain superfamily/Winged helix DNA-binding domain"/>
    <property type="match status" value="1"/>
</dbReference>
<dbReference type="PROSITE" id="PS51077">
    <property type="entry name" value="HTH_ICLR"/>
    <property type="match status" value="1"/>
</dbReference>
<keyword evidence="1" id="KW-0805">Transcription regulation</keyword>
<evidence type="ECO:0000259" key="5">
    <source>
        <dbReference type="PROSITE" id="PS51078"/>
    </source>
</evidence>
<keyword evidence="3" id="KW-0804">Transcription</keyword>
<dbReference type="PANTHER" id="PTHR30136:SF8">
    <property type="entry name" value="TRANSCRIPTIONAL REGULATORY PROTEIN"/>
    <property type="match status" value="1"/>
</dbReference>
<evidence type="ECO:0000256" key="3">
    <source>
        <dbReference type="ARBA" id="ARBA00023163"/>
    </source>
</evidence>
<dbReference type="PROSITE" id="PS51078">
    <property type="entry name" value="ICLR_ED"/>
    <property type="match status" value="1"/>
</dbReference>
<evidence type="ECO:0008006" key="8">
    <source>
        <dbReference type="Google" id="ProtNLM"/>
    </source>
</evidence>